<gene>
    <name evidence="3" type="ORF">ACFQJ4_02900</name>
</gene>
<keyword evidence="2" id="KW-0812">Transmembrane</keyword>
<dbReference type="EMBL" id="JBHTAP010000001">
    <property type="protein sequence ID" value="MFC7234259.1"/>
    <property type="molecule type" value="Genomic_DNA"/>
</dbReference>
<dbReference type="RefSeq" id="WP_276235262.1">
    <property type="nucleotide sequence ID" value="NZ_CP119802.1"/>
</dbReference>
<keyword evidence="2" id="KW-1133">Transmembrane helix</keyword>
<evidence type="ECO:0000313" key="3">
    <source>
        <dbReference type="EMBL" id="MFC7234259.1"/>
    </source>
</evidence>
<evidence type="ECO:0000313" key="4">
    <source>
        <dbReference type="Proteomes" id="UP001596398"/>
    </source>
</evidence>
<organism evidence="3 4">
    <name type="scientific">Halosegnis marinus</name>
    <dbReference type="NCBI Taxonomy" id="3034023"/>
    <lineage>
        <taxon>Archaea</taxon>
        <taxon>Methanobacteriati</taxon>
        <taxon>Methanobacteriota</taxon>
        <taxon>Stenosarchaea group</taxon>
        <taxon>Halobacteria</taxon>
        <taxon>Halobacteriales</taxon>
        <taxon>Natronomonadaceae</taxon>
        <taxon>Halosegnis</taxon>
    </lineage>
</organism>
<comment type="caution">
    <text evidence="3">The sequence shown here is derived from an EMBL/GenBank/DDBJ whole genome shotgun (WGS) entry which is preliminary data.</text>
</comment>
<evidence type="ECO:0000256" key="1">
    <source>
        <dbReference type="SAM" id="MobiDB-lite"/>
    </source>
</evidence>
<feature type="transmembrane region" description="Helical" evidence="2">
    <location>
        <begin position="72"/>
        <end position="101"/>
    </location>
</feature>
<keyword evidence="4" id="KW-1185">Reference proteome</keyword>
<evidence type="ECO:0000256" key="2">
    <source>
        <dbReference type="SAM" id="Phobius"/>
    </source>
</evidence>
<keyword evidence="2" id="KW-0472">Membrane</keyword>
<dbReference type="Proteomes" id="UP001596398">
    <property type="component" value="Unassembled WGS sequence"/>
</dbReference>
<dbReference type="InterPro" id="IPR007313">
    <property type="entry name" value="FxsA"/>
</dbReference>
<proteinExistence type="predicted"/>
<protein>
    <submittedName>
        <fullName evidence="3">FxsA family protein</fullName>
    </submittedName>
</protein>
<name>A0ABD5ZL77_9EURY</name>
<dbReference type="NCBIfam" id="NF008528">
    <property type="entry name" value="PRK11463.1-2"/>
    <property type="match status" value="1"/>
</dbReference>
<accession>A0ABD5ZL77</accession>
<dbReference type="GeneID" id="79265925"/>
<reference evidence="3 4" key="1">
    <citation type="journal article" date="2019" name="Int. J. Syst. Evol. Microbiol.">
        <title>The Global Catalogue of Microorganisms (GCM) 10K type strain sequencing project: providing services to taxonomists for standard genome sequencing and annotation.</title>
        <authorList>
            <consortium name="The Broad Institute Genomics Platform"/>
            <consortium name="The Broad Institute Genome Sequencing Center for Infectious Disease"/>
            <person name="Wu L."/>
            <person name="Ma J."/>
        </authorList>
    </citation>
    <scope>NUCLEOTIDE SEQUENCE [LARGE SCALE GENOMIC DNA]</scope>
    <source>
        <strain evidence="3 4">DT85</strain>
    </source>
</reference>
<dbReference type="AlphaFoldDB" id="A0ABD5ZL77"/>
<feature type="region of interest" description="Disordered" evidence="1">
    <location>
        <begin position="141"/>
        <end position="172"/>
    </location>
</feature>
<feature type="transmembrane region" description="Helical" evidence="2">
    <location>
        <begin position="31"/>
        <end position="51"/>
    </location>
</feature>
<dbReference type="PANTHER" id="PTHR35335">
    <property type="entry name" value="UPF0716 PROTEIN FXSA"/>
    <property type="match status" value="1"/>
</dbReference>
<dbReference type="PANTHER" id="PTHR35335:SF1">
    <property type="entry name" value="UPF0716 PROTEIN FXSA"/>
    <property type="match status" value="1"/>
</dbReference>
<sequence>MDLRVIGVLLLIPLLDAMLLAVLATTLPLTWIVALVVLTALVGMLLVRAEGRHTLSRIQRKAASGDLPTDELIDGALLLVAGAMFLTPGLVTDFVALLLALPPTRYPIRLGVKRFVVTPYVDAKTGGFASGNVYVGGFPNDGGDDVDGDTVDVGPDGYRTVDDDERGQPGDS</sequence>
<dbReference type="Pfam" id="PF04186">
    <property type="entry name" value="FxsA"/>
    <property type="match status" value="1"/>
</dbReference>